<protein>
    <recommendedName>
        <fullName evidence="2">Reverse transcriptase domain-containing protein</fullName>
    </recommendedName>
</protein>
<dbReference type="InterPro" id="IPR043128">
    <property type="entry name" value="Rev_trsase/Diguanyl_cyclase"/>
</dbReference>
<dbReference type="Gene3D" id="3.30.70.270">
    <property type="match status" value="1"/>
</dbReference>
<reference evidence="1" key="1">
    <citation type="submission" date="2020-06" db="EMBL/GenBank/DDBJ databases">
        <authorList>
            <person name="Li T."/>
            <person name="Hu X."/>
            <person name="Zhang T."/>
            <person name="Song X."/>
            <person name="Zhang H."/>
            <person name="Dai N."/>
            <person name="Sheng W."/>
            <person name="Hou X."/>
            <person name="Wei L."/>
        </authorList>
    </citation>
    <scope>NUCLEOTIDE SEQUENCE</scope>
    <source>
        <strain evidence="1">G02</strain>
        <tissue evidence="1">Leaf</tissue>
    </source>
</reference>
<dbReference type="SUPFAM" id="SSF56672">
    <property type="entry name" value="DNA/RNA polymerases"/>
    <property type="match status" value="1"/>
</dbReference>
<gene>
    <name evidence="1" type="ORF">Sradi_4388000</name>
</gene>
<reference evidence="1" key="2">
    <citation type="journal article" date="2024" name="Plant">
        <title>Genomic evolution and insights into agronomic trait innovations of Sesamum species.</title>
        <authorList>
            <person name="Miao H."/>
            <person name="Wang L."/>
            <person name="Qu L."/>
            <person name="Liu H."/>
            <person name="Sun Y."/>
            <person name="Le M."/>
            <person name="Wang Q."/>
            <person name="Wei S."/>
            <person name="Zheng Y."/>
            <person name="Lin W."/>
            <person name="Duan Y."/>
            <person name="Cao H."/>
            <person name="Xiong S."/>
            <person name="Wang X."/>
            <person name="Wei L."/>
            <person name="Li C."/>
            <person name="Ma Q."/>
            <person name="Ju M."/>
            <person name="Zhao R."/>
            <person name="Li G."/>
            <person name="Mu C."/>
            <person name="Tian Q."/>
            <person name="Mei H."/>
            <person name="Zhang T."/>
            <person name="Gao T."/>
            <person name="Zhang H."/>
        </authorList>
    </citation>
    <scope>NUCLEOTIDE SEQUENCE</scope>
    <source>
        <strain evidence="1">G02</strain>
    </source>
</reference>
<dbReference type="InterPro" id="IPR043502">
    <property type="entry name" value="DNA/RNA_pol_sf"/>
</dbReference>
<sequence length="219" mass="25201">MFKELIGSTMEVYVDDMLVKSKKERDHLQDLGQAFYASLRDETESNEVYLWSSWGKVSRYLFSERGIEANLENLEAIMQLSSPKMIKEVQKLTGKIASLNRFIAKQLRKSFRRSSPGSENHKVRNPEGANFRQWSTISREEERGIVQGAENTTKLYSCRKPAGKWSNRGHEQDLAPTFKDKDRGRERITSRGATGGIVGISDDPKIRNWRNPILFGIWE</sequence>
<proteinExistence type="predicted"/>
<dbReference type="EMBL" id="JACGWJ010000019">
    <property type="protein sequence ID" value="KAL0345567.1"/>
    <property type="molecule type" value="Genomic_DNA"/>
</dbReference>
<evidence type="ECO:0000313" key="1">
    <source>
        <dbReference type="EMBL" id="KAL0345567.1"/>
    </source>
</evidence>
<name>A0AAW2NRI2_SESRA</name>
<comment type="caution">
    <text evidence="1">The sequence shown here is derived from an EMBL/GenBank/DDBJ whole genome shotgun (WGS) entry which is preliminary data.</text>
</comment>
<evidence type="ECO:0008006" key="2">
    <source>
        <dbReference type="Google" id="ProtNLM"/>
    </source>
</evidence>
<dbReference type="AlphaFoldDB" id="A0AAW2NRI2"/>
<accession>A0AAW2NRI2</accession>
<organism evidence="1">
    <name type="scientific">Sesamum radiatum</name>
    <name type="common">Black benniseed</name>
    <dbReference type="NCBI Taxonomy" id="300843"/>
    <lineage>
        <taxon>Eukaryota</taxon>
        <taxon>Viridiplantae</taxon>
        <taxon>Streptophyta</taxon>
        <taxon>Embryophyta</taxon>
        <taxon>Tracheophyta</taxon>
        <taxon>Spermatophyta</taxon>
        <taxon>Magnoliopsida</taxon>
        <taxon>eudicotyledons</taxon>
        <taxon>Gunneridae</taxon>
        <taxon>Pentapetalae</taxon>
        <taxon>asterids</taxon>
        <taxon>lamiids</taxon>
        <taxon>Lamiales</taxon>
        <taxon>Pedaliaceae</taxon>
        <taxon>Sesamum</taxon>
    </lineage>
</organism>